<sequence>MELQKGILIMPTSTISSLISVALITSCLIGCAETRVIDSTATEHERITIASVQSIKPGDTNTSVIERLGTPEIITSNEDGGETWVYDKITVLQETESGATGVFSRGSTSVRTSNAMIVTVYFDNANKVTDVKYRNMRY</sequence>
<evidence type="ECO:0000313" key="5">
    <source>
        <dbReference type="Proteomes" id="UP000235162"/>
    </source>
</evidence>
<keyword evidence="1" id="KW-0732">Signal</keyword>
<accession>A0AAP8MBD8</accession>
<dbReference type="InterPro" id="IPR007450">
    <property type="entry name" value="BamE_dom"/>
</dbReference>
<dbReference type="InterPro" id="IPR037873">
    <property type="entry name" value="BamE-like"/>
</dbReference>
<evidence type="ECO:0000259" key="3">
    <source>
        <dbReference type="Pfam" id="PF04355"/>
    </source>
</evidence>
<organism evidence="4 5">
    <name type="scientific">Halioglobus japonicus</name>
    <dbReference type="NCBI Taxonomy" id="930805"/>
    <lineage>
        <taxon>Bacteria</taxon>
        <taxon>Pseudomonadati</taxon>
        <taxon>Pseudomonadota</taxon>
        <taxon>Gammaproteobacteria</taxon>
        <taxon>Cellvibrionales</taxon>
        <taxon>Halieaceae</taxon>
        <taxon>Halioglobus</taxon>
    </lineage>
</organism>
<dbReference type="RefSeq" id="WP_084200964.1">
    <property type="nucleotide sequence ID" value="NZ_BMYL01000006.1"/>
</dbReference>
<keyword evidence="2" id="KW-0472">Membrane</keyword>
<dbReference type="GO" id="GO:0019867">
    <property type="term" value="C:outer membrane"/>
    <property type="evidence" value="ECO:0007669"/>
    <property type="project" value="InterPro"/>
</dbReference>
<dbReference type="EMBL" id="PKUR01000005">
    <property type="protein sequence ID" value="PLW84686.1"/>
    <property type="molecule type" value="Genomic_DNA"/>
</dbReference>
<evidence type="ECO:0000256" key="1">
    <source>
        <dbReference type="ARBA" id="ARBA00022729"/>
    </source>
</evidence>
<protein>
    <submittedName>
        <fullName evidence="4">Outer membrane protein assembly factor BamE</fullName>
    </submittedName>
</protein>
<dbReference type="KEGG" id="hja:BST95_19070"/>
<feature type="domain" description="Outer membrane protein assembly factor BamE" evidence="3">
    <location>
        <begin position="48"/>
        <end position="130"/>
    </location>
</feature>
<comment type="caution">
    <text evidence="4">The sequence shown here is derived from an EMBL/GenBank/DDBJ whole genome shotgun (WGS) entry which is preliminary data.</text>
</comment>
<dbReference type="AlphaFoldDB" id="A0AAP8MBD8"/>
<name>A0AAP8MBD8_9GAMM</name>
<proteinExistence type="predicted"/>
<evidence type="ECO:0000256" key="2">
    <source>
        <dbReference type="ARBA" id="ARBA00023136"/>
    </source>
</evidence>
<keyword evidence="5" id="KW-1185">Reference proteome</keyword>
<gene>
    <name evidence="4" type="ORF">C0029_16905</name>
</gene>
<dbReference type="PROSITE" id="PS51257">
    <property type="entry name" value="PROKAR_LIPOPROTEIN"/>
    <property type="match status" value="1"/>
</dbReference>
<dbReference type="Gene3D" id="3.30.1450.10">
    <property type="match status" value="1"/>
</dbReference>
<reference evidence="4 5" key="1">
    <citation type="submission" date="2018-01" db="EMBL/GenBank/DDBJ databases">
        <title>The draft genome sequence of Halioglobus japonicus S1-36.</title>
        <authorList>
            <person name="Du Z.-J."/>
            <person name="Shi M.-J."/>
        </authorList>
    </citation>
    <scope>NUCLEOTIDE SEQUENCE [LARGE SCALE GENOMIC DNA]</scope>
    <source>
        <strain evidence="4 5">S1-36</strain>
    </source>
</reference>
<dbReference type="Proteomes" id="UP000235162">
    <property type="component" value="Unassembled WGS sequence"/>
</dbReference>
<dbReference type="Pfam" id="PF04355">
    <property type="entry name" value="BamE"/>
    <property type="match status" value="1"/>
</dbReference>
<evidence type="ECO:0000313" key="4">
    <source>
        <dbReference type="EMBL" id="PLW84686.1"/>
    </source>
</evidence>